<dbReference type="AlphaFoldDB" id="A0A7K1SAQ8"/>
<evidence type="ECO:0000256" key="1">
    <source>
        <dbReference type="SAM" id="SignalP"/>
    </source>
</evidence>
<protein>
    <submittedName>
        <fullName evidence="2">Uncharacterized protein</fullName>
    </submittedName>
</protein>
<name>A0A7K1SAQ8_9BACT</name>
<proteinExistence type="predicted"/>
<accession>A0A7K1SAQ8</accession>
<reference evidence="2 3" key="1">
    <citation type="submission" date="2019-12" db="EMBL/GenBank/DDBJ databases">
        <title>Spirosoma sp. HMF4905 genome sequencing and assembly.</title>
        <authorList>
            <person name="Kang H."/>
            <person name="Cha I."/>
            <person name="Kim H."/>
            <person name="Joh K."/>
        </authorList>
    </citation>
    <scope>NUCLEOTIDE SEQUENCE [LARGE SCALE GENOMIC DNA]</scope>
    <source>
        <strain evidence="2 3">HMF4905</strain>
    </source>
</reference>
<evidence type="ECO:0000313" key="3">
    <source>
        <dbReference type="Proteomes" id="UP000436006"/>
    </source>
</evidence>
<evidence type="ECO:0000313" key="2">
    <source>
        <dbReference type="EMBL" id="MVM30861.1"/>
    </source>
</evidence>
<feature type="chain" id="PRO_5029617075" evidence="1">
    <location>
        <begin position="26"/>
        <end position="113"/>
    </location>
</feature>
<organism evidence="2 3">
    <name type="scientific">Spirosoma arboris</name>
    <dbReference type="NCBI Taxonomy" id="2682092"/>
    <lineage>
        <taxon>Bacteria</taxon>
        <taxon>Pseudomonadati</taxon>
        <taxon>Bacteroidota</taxon>
        <taxon>Cytophagia</taxon>
        <taxon>Cytophagales</taxon>
        <taxon>Cytophagaceae</taxon>
        <taxon>Spirosoma</taxon>
    </lineage>
</organism>
<dbReference type="RefSeq" id="WP_157585197.1">
    <property type="nucleotide sequence ID" value="NZ_WPIN01000004.1"/>
</dbReference>
<keyword evidence="3" id="KW-1185">Reference proteome</keyword>
<comment type="caution">
    <text evidence="2">The sequence shown here is derived from an EMBL/GenBank/DDBJ whole genome shotgun (WGS) entry which is preliminary data.</text>
</comment>
<sequence length="113" mass="13247">MNTISQLRLAFVALLFTTASFTTQAQLKKEQPIAKDGFWVVETMPKSQQSIVRFYTNEEKLIYEETIDRNLNIARKQTKLQLNVALEQTLFIWNATHKVPTDRQWVAVQFEKK</sequence>
<dbReference type="EMBL" id="WPIN01000004">
    <property type="protein sequence ID" value="MVM30861.1"/>
    <property type="molecule type" value="Genomic_DNA"/>
</dbReference>
<feature type="signal peptide" evidence="1">
    <location>
        <begin position="1"/>
        <end position="25"/>
    </location>
</feature>
<keyword evidence="1" id="KW-0732">Signal</keyword>
<gene>
    <name evidence="2" type="ORF">GO755_12535</name>
</gene>
<dbReference type="Proteomes" id="UP000436006">
    <property type="component" value="Unassembled WGS sequence"/>
</dbReference>